<keyword evidence="1" id="KW-0805">Transcription regulation</keyword>
<dbReference type="RefSeq" id="WP_308158980.1">
    <property type="nucleotide sequence ID" value="NZ_JAGGMS010000001.1"/>
</dbReference>
<evidence type="ECO:0000259" key="4">
    <source>
        <dbReference type="PROSITE" id="PS50921"/>
    </source>
</evidence>
<dbReference type="InterPro" id="IPR029016">
    <property type="entry name" value="GAF-like_dom_sf"/>
</dbReference>
<gene>
    <name evidence="5" type="ORF">JOM49_007099</name>
</gene>
<dbReference type="Pfam" id="PF03861">
    <property type="entry name" value="ANTAR"/>
    <property type="match status" value="1"/>
</dbReference>
<dbReference type="InterPro" id="IPR005561">
    <property type="entry name" value="ANTAR"/>
</dbReference>
<dbReference type="Gene3D" id="3.30.450.40">
    <property type="match status" value="1"/>
</dbReference>
<dbReference type="InterPro" id="IPR011006">
    <property type="entry name" value="CheY-like_superfamily"/>
</dbReference>
<dbReference type="EMBL" id="JAGGMS010000001">
    <property type="protein sequence ID" value="MBP2185573.1"/>
    <property type="molecule type" value="Genomic_DNA"/>
</dbReference>
<organism evidence="5 6">
    <name type="scientific">Amycolatopsis magusensis</name>
    <dbReference type="NCBI Taxonomy" id="882444"/>
    <lineage>
        <taxon>Bacteria</taxon>
        <taxon>Bacillati</taxon>
        <taxon>Actinomycetota</taxon>
        <taxon>Actinomycetes</taxon>
        <taxon>Pseudonocardiales</taxon>
        <taxon>Pseudonocardiaceae</taxon>
        <taxon>Amycolatopsis</taxon>
    </lineage>
</organism>
<proteinExistence type="predicted"/>
<name>A0ABS4Q3B8_9PSEU</name>
<dbReference type="PROSITE" id="PS50921">
    <property type="entry name" value="ANTAR"/>
    <property type="match status" value="1"/>
</dbReference>
<evidence type="ECO:0000256" key="3">
    <source>
        <dbReference type="SAM" id="MobiDB-lite"/>
    </source>
</evidence>
<evidence type="ECO:0000256" key="2">
    <source>
        <dbReference type="ARBA" id="ARBA00023163"/>
    </source>
</evidence>
<dbReference type="SUPFAM" id="SSF52172">
    <property type="entry name" value="CheY-like"/>
    <property type="match status" value="1"/>
</dbReference>
<dbReference type="Proteomes" id="UP000741013">
    <property type="component" value="Unassembled WGS sequence"/>
</dbReference>
<evidence type="ECO:0000256" key="1">
    <source>
        <dbReference type="ARBA" id="ARBA00023015"/>
    </source>
</evidence>
<dbReference type="InterPro" id="IPR036388">
    <property type="entry name" value="WH-like_DNA-bd_sf"/>
</dbReference>
<comment type="caution">
    <text evidence="5">The sequence shown here is derived from an EMBL/GenBank/DDBJ whole genome shotgun (WGS) entry which is preliminary data.</text>
</comment>
<dbReference type="SMART" id="SM01012">
    <property type="entry name" value="ANTAR"/>
    <property type="match status" value="1"/>
</dbReference>
<dbReference type="SUPFAM" id="SSF55781">
    <property type="entry name" value="GAF domain-like"/>
    <property type="match status" value="1"/>
</dbReference>
<feature type="domain" description="ANTAR" evidence="4">
    <location>
        <begin position="193"/>
        <end position="254"/>
    </location>
</feature>
<feature type="compositionally biased region" description="Basic and acidic residues" evidence="3">
    <location>
        <begin position="1"/>
        <end position="22"/>
    </location>
</feature>
<evidence type="ECO:0000313" key="5">
    <source>
        <dbReference type="EMBL" id="MBP2185573.1"/>
    </source>
</evidence>
<accession>A0ABS4Q3B8</accession>
<keyword evidence="6" id="KW-1185">Reference proteome</keyword>
<evidence type="ECO:0000313" key="6">
    <source>
        <dbReference type="Proteomes" id="UP000741013"/>
    </source>
</evidence>
<sequence>MACSQARDRERKTVGSRFDPESGTKGTYAAAHLLWGKRFSRLTASLLSAGTADEVLERIVFAGTAFVSAADLASVTMRGADGRPHVPVATDPVATALDQLQYQLGEGPGFDAAGACVYELDAAPRWPRWASAASGLGVRAVVSTAVDPGEGAPLSGTLNLYSRTESAFDLHDRNQALLLATHAALALARTDAVEQLQERERHLRRALDSRDVIGQAKGFIMHRCGCSEDEAFDILRRTSQRFNIKLAELAGRVVTHHVDPVRPSAGLGGQGDRNERWVRRLLEEAGRSRAARPGALS</sequence>
<feature type="region of interest" description="Disordered" evidence="3">
    <location>
        <begin position="1"/>
        <end position="24"/>
    </location>
</feature>
<keyword evidence="2" id="KW-0804">Transcription</keyword>
<protein>
    <recommendedName>
        <fullName evidence="4">ANTAR domain-containing protein</fullName>
    </recommendedName>
</protein>
<reference evidence="5 6" key="1">
    <citation type="submission" date="2021-03" db="EMBL/GenBank/DDBJ databases">
        <title>Sequencing the genomes of 1000 actinobacteria strains.</title>
        <authorList>
            <person name="Klenk H.-P."/>
        </authorList>
    </citation>
    <scope>NUCLEOTIDE SEQUENCE [LARGE SCALE GENOMIC DNA]</scope>
    <source>
        <strain evidence="5 6">DSM 45510</strain>
    </source>
</reference>
<dbReference type="Gene3D" id="1.10.10.10">
    <property type="entry name" value="Winged helix-like DNA-binding domain superfamily/Winged helix DNA-binding domain"/>
    <property type="match status" value="1"/>
</dbReference>